<accession>A0A6G0U0Z0</accession>
<dbReference type="EMBL" id="VYZN01000011">
    <property type="protein sequence ID" value="KAE9542289.1"/>
    <property type="molecule type" value="Genomic_DNA"/>
</dbReference>
<organism evidence="1 2">
    <name type="scientific">Aphis glycines</name>
    <name type="common">Soybean aphid</name>
    <dbReference type="NCBI Taxonomy" id="307491"/>
    <lineage>
        <taxon>Eukaryota</taxon>
        <taxon>Metazoa</taxon>
        <taxon>Ecdysozoa</taxon>
        <taxon>Arthropoda</taxon>
        <taxon>Hexapoda</taxon>
        <taxon>Insecta</taxon>
        <taxon>Pterygota</taxon>
        <taxon>Neoptera</taxon>
        <taxon>Paraneoptera</taxon>
        <taxon>Hemiptera</taxon>
        <taxon>Sternorrhyncha</taxon>
        <taxon>Aphidomorpha</taxon>
        <taxon>Aphidoidea</taxon>
        <taxon>Aphididae</taxon>
        <taxon>Aphidini</taxon>
        <taxon>Aphis</taxon>
        <taxon>Aphis</taxon>
    </lineage>
</organism>
<evidence type="ECO:0000313" key="2">
    <source>
        <dbReference type="Proteomes" id="UP000475862"/>
    </source>
</evidence>
<proteinExistence type="predicted"/>
<reference evidence="1 2" key="1">
    <citation type="submission" date="2019-08" db="EMBL/GenBank/DDBJ databases">
        <title>The genome of the soybean aphid Biotype 1, its phylome, world population structure and adaptation to the North American continent.</title>
        <authorList>
            <person name="Giordano R."/>
            <person name="Donthu R.K."/>
            <person name="Hernandez A.G."/>
            <person name="Wright C.L."/>
            <person name="Zimin A.V."/>
        </authorList>
    </citation>
    <scope>NUCLEOTIDE SEQUENCE [LARGE SCALE GENOMIC DNA]</scope>
    <source>
        <tissue evidence="1">Whole aphids</tissue>
    </source>
</reference>
<sequence>MPCGSLFYKGVLNLNPMIVIKHIHKASFREVSEHSTLLLIGDSGNIAQVIVLVFLSAAEVDVVDTVVDAVVDAVKTSHLEVLSPSYERKHSKCLFSGINFMLLALILRSIYLLSNLKNYSNLTHLNIRLWIRLLKLPNYQLPYVPNCQMMETDPFQSRQHRHLVDINIKNYLQINVFIIYLKGGLPKEIRNKLECGKYLRAWSPIFIIVLKSESTSSGCILLAIENKVSTFCFTIFMDSENSHEFILINPLYNFKRKKLENI</sequence>
<gene>
    <name evidence="1" type="ORF">AGLY_003416</name>
</gene>
<evidence type="ECO:0000313" key="1">
    <source>
        <dbReference type="EMBL" id="KAE9542289.1"/>
    </source>
</evidence>
<comment type="caution">
    <text evidence="1">The sequence shown here is derived from an EMBL/GenBank/DDBJ whole genome shotgun (WGS) entry which is preliminary data.</text>
</comment>
<name>A0A6G0U0Z0_APHGL</name>
<protein>
    <submittedName>
        <fullName evidence="1">Uncharacterized protein</fullName>
    </submittedName>
</protein>
<dbReference type="AlphaFoldDB" id="A0A6G0U0Z0"/>
<dbReference type="Proteomes" id="UP000475862">
    <property type="component" value="Unassembled WGS sequence"/>
</dbReference>
<keyword evidence="2" id="KW-1185">Reference proteome</keyword>